<dbReference type="VEuPathDB" id="FungiDB:MELLADRAFT_118530"/>
<gene>
    <name evidence="2" type="ORF">MELLADRAFT_118530</name>
</gene>
<organism evidence="3">
    <name type="scientific">Melampsora larici-populina (strain 98AG31 / pathotype 3-4-7)</name>
    <name type="common">Poplar leaf rust fungus</name>
    <dbReference type="NCBI Taxonomy" id="747676"/>
    <lineage>
        <taxon>Eukaryota</taxon>
        <taxon>Fungi</taxon>
        <taxon>Dikarya</taxon>
        <taxon>Basidiomycota</taxon>
        <taxon>Pucciniomycotina</taxon>
        <taxon>Pucciniomycetes</taxon>
        <taxon>Pucciniales</taxon>
        <taxon>Melampsoraceae</taxon>
        <taxon>Melampsora</taxon>
    </lineage>
</organism>
<evidence type="ECO:0000256" key="1">
    <source>
        <dbReference type="SAM" id="MobiDB-lite"/>
    </source>
</evidence>
<accession>F4SA84</accession>
<dbReference type="InParanoid" id="F4SA84"/>
<protein>
    <submittedName>
        <fullName evidence="2">Uncharacterized protein</fullName>
    </submittedName>
</protein>
<dbReference type="GeneID" id="18926238"/>
<feature type="region of interest" description="Disordered" evidence="1">
    <location>
        <begin position="1"/>
        <end position="76"/>
    </location>
</feature>
<dbReference type="HOGENOM" id="CLU_044497_0_0_1"/>
<dbReference type="AlphaFoldDB" id="F4SA84"/>
<dbReference type="KEGG" id="mlr:MELLADRAFT_118530"/>
<reference evidence="3" key="1">
    <citation type="journal article" date="2011" name="Proc. Natl. Acad. Sci. U.S.A.">
        <title>Obligate biotrophy features unraveled by the genomic analysis of rust fungi.</title>
        <authorList>
            <person name="Duplessis S."/>
            <person name="Cuomo C.A."/>
            <person name="Lin Y.-C."/>
            <person name="Aerts A."/>
            <person name="Tisserant E."/>
            <person name="Veneault-Fourrey C."/>
            <person name="Joly D.L."/>
            <person name="Hacquard S."/>
            <person name="Amselem J."/>
            <person name="Cantarel B.L."/>
            <person name="Chiu R."/>
            <person name="Coutinho P.M."/>
            <person name="Feau N."/>
            <person name="Field M."/>
            <person name="Frey P."/>
            <person name="Gelhaye E."/>
            <person name="Goldberg J."/>
            <person name="Grabherr M.G."/>
            <person name="Kodira C.D."/>
            <person name="Kohler A."/>
            <person name="Kuees U."/>
            <person name="Lindquist E.A."/>
            <person name="Lucas S.M."/>
            <person name="Mago R."/>
            <person name="Mauceli E."/>
            <person name="Morin E."/>
            <person name="Murat C."/>
            <person name="Pangilinan J.L."/>
            <person name="Park R."/>
            <person name="Pearson M."/>
            <person name="Quesneville H."/>
            <person name="Rouhier N."/>
            <person name="Sakthikumar S."/>
            <person name="Salamov A.A."/>
            <person name="Schmutz J."/>
            <person name="Selles B."/>
            <person name="Shapiro H."/>
            <person name="Tanguay P."/>
            <person name="Tuskan G.A."/>
            <person name="Henrissat B."/>
            <person name="Van de Peer Y."/>
            <person name="Rouze P."/>
            <person name="Ellis J.G."/>
            <person name="Dodds P.N."/>
            <person name="Schein J.E."/>
            <person name="Zhong S."/>
            <person name="Hamelin R.C."/>
            <person name="Grigoriev I.V."/>
            <person name="Szabo L.J."/>
            <person name="Martin F."/>
        </authorList>
    </citation>
    <scope>NUCLEOTIDE SEQUENCE [LARGE SCALE GENOMIC DNA]</scope>
    <source>
        <strain evidence="3">98AG31 / pathotype 3-4-7</strain>
    </source>
</reference>
<dbReference type="EMBL" id="GL883176">
    <property type="protein sequence ID" value="EGF98449.1"/>
    <property type="molecule type" value="Genomic_DNA"/>
</dbReference>
<sequence>MSSRNPGGSAESSKKRRVDDRGNNGDGDNDNSTDYGNETPDLGDDESDGELSAGEIEKRKRKKAAFRKEATESRRRDKTFANVADAPDAALALAGFGRCTFDWGAGYDTPWNSSMASIIISEWVKCFNSRGARAFGVVAKDNTQSNREELLRRWFTNKKTNYTQQKKDETLMQTEEGKKQVEANRTRAKKLVNRRRAKSNIYKARIGVTKAIFGEGSKEVKMLSQPEIHSEDDVNSEATCKIQLTWRSAELDTFISLTDQCIVGQEVVAAAHRAAQHLVDRGPYSTTPDFDVFPPKGFQRSLVSPTWLGNIPSVAVKNLKLTDDVVDIRQAIKRLTEELTKSSTPAA</sequence>
<evidence type="ECO:0000313" key="3">
    <source>
        <dbReference type="Proteomes" id="UP000001072"/>
    </source>
</evidence>
<proteinExistence type="predicted"/>
<evidence type="ECO:0000313" key="2">
    <source>
        <dbReference type="EMBL" id="EGF98449.1"/>
    </source>
</evidence>
<feature type="compositionally biased region" description="Basic and acidic residues" evidence="1">
    <location>
        <begin position="66"/>
        <end position="76"/>
    </location>
</feature>
<keyword evidence="3" id="KW-1185">Reference proteome</keyword>
<dbReference type="RefSeq" id="XP_007418326.1">
    <property type="nucleotide sequence ID" value="XM_007418264.1"/>
</dbReference>
<name>F4SA84_MELLP</name>
<dbReference type="Proteomes" id="UP000001072">
    <property type="component" value="Unassembled WGS sequence"/>
</dbReference>